<keyword evidence="3 6" id="KW-0812">Transmembrane</keyword>
<evidence type="ECO:0000313" key="8">
    <source>
        <dbReference type="Proteomes" id="UP000027980"/>
    </source>
</evidence>
<feature type="transmembrane region" description="Helical" evidence="6">
    <location>
        <begin position="72"/>
        <end position="91"/>
    </location>
</feature>
<dbReference type="HOGENOM" id="CLU_058671_2_0_9"/>
<dbReference type="KEGG" id="tap:GZ22_13440"/>
<name>A0A075LL82_9BACI</name>
<dbReference type="Proteomes" id="UP000027980">
    <property type="component" value="Chromosome"/>
</dbReference>
<evidence type="ECO:0000256" key="4">
    <source>
        <dbReference type="ARBA" id="ARBA00022989"/>
    </source>
</evidence>
<dbReference type="PANTHER" id="PTHR23291:SF50">
    <property type="entry name" value="PROTEIN LIFEGUARD 4"/>
    <property type="match status" value="1"/>
</dbReference>
<evidence type="ECO:0000256" key="1">
    <source>
        <dbReference type="ARBA" id="ARBA00004141"/>
    </source>
</evidence>
<sequence>MNLEYAISNQKTIMQKVLQTFLMTLLLATLGIYAGNFVPPVLILPLIVVELGMLIAAFWLRRKKAVSYTFIYIFAVISGMTTYPAVAYYASIGGANIVLYAFTTTFVIFGVMALVGVKSKRDFSFLGGFLFVALIALIVTGLIGIFVPYSDATMLAFSGIGSIVFSLYILYDFNQMARNHVTEEMIPLMALNLYLDFINLFMNLLRFLGIMSKD</sequence>
<reference evidence="7 8" key="1">
    <citation type="submission" date="2014-07" db="EMBL/GenBank/DDBJ databases">
        <title>Complete genome sequence of a moderately halophilic bacterium Terribacillus aidingensis MP602, isolated from Cryptomeria fortunei in Tianmu mountain in China.</title>
        <authorList>
            <person name="Wang Y."/>
            <person name="Lu P."/>
            <person name="Zhang L."/>
        </authorList>
    </citation>
    <scope>NUCLEOTIDE SEQUENCE [LARGE SCALE GENOMIC DNA]</scope>
    <source>
        <strain evidence="7 8">MP602</strain>
    </source>
</reference>
<evidence type="ECO:0000256" key="5">
    <source>
        <dbReference type="ARBA" id="ARBA00023136"/>
    </source>
</evidence>
<evidence type="ECO:0000256" key="2">
    <source>
        <dbReference type="ARBA" id="ARBA00010350"/>
    </source>
</evidence>
<feature type="transmembrane region" description="Helical" evidence="6">
    <location>
        <begin position="97"/>
        <end position="117"/>
    </location>
</feature>
<comment type="subcellular location">
    <subcellularLocation>
        <location evidence="1">Membrane</location>
        <topology evidence="1">Multi-pass membrane protein</topology>
    </subcellularLocation>
</comment>
<keyword evidence="5 6" id="KW-0472">Membrane</keyword>
<proteinExistence type="inferred from homology"/>
<gene>
    <name evidence="7" type="ORF">GZ22_13440</name>
</gene>
<evidence type="ECO:0000256" key="6">
    <source>
        <dbReference type="RuleBase" id="RU004379"/>
    </source>
</evidence>
<accession>A0A075LL82</accession>
<feature type="transmembrane region" description="Helical" evidence="6">
    <location>
        <begin position="191"/>
        <end position="211"/>
    </location>
</feature>
<dbReference type="AlphaFoldDB" id="A0A075LL82"/>
<evidence type="ECO:0000313" key="7">
    <source>
        <dbReference type="EMBL" id="AIF67535.1"/>
    </source>
</evidence>
<comment type="similarity">
    <text evidence="2 6">Belongs to the BI1 family.</text>
</comment>
<feature type="transmembrane region" description="Helical" evidence="6">
    <location>
        <begin position="41"/>
        <end position="60"/>
    </location>
</feature>
<keyword evidence="4 6" id="KW-1133">Transmembrane helix</keyword>
<feature type="transmembrane region" description="Helical" evidence="6">
    <location>
        <begin position="17"/>
        <end position="35"/>
    </location>
</feature>
<evidence type="ECO:0000256" key="3">
    <source>
        <dbReference type="ARBA" id="ARBA00022692"/>
    </source>
</evidence>
<dbReference type="GO" id="GO:0005886">
    <property type="term" value="C:plasma membrane"/>
    <property type="evidence" value="ECO:0007669"/>
    <property type="project" value="TreeGrafter"/>
</dbReference>
<dbReference type="Pfam" id="PF01027">
    <property type="entry name" value="Bax1-I"/>
    <property type="match status" value="1"/>
</dbReference>
<protein>
    <submittedName>
        <fullName evidence="7">Membrane protein</fullName>
    </submittedName>
</protein>
<dbReference type="EMBL" id="CP008876">
    <property type="protein sequence ID" value="AIF67535.1"/>
    <property type="molecule type" value="Genomic_DNA"/>
</dbReference>
<dbReference type="PANTHER" id="PTHR23291">
    <property type="entry name" value="BAX INHIBITOR-RELATED"/>
    <property type="match status" value="1"/>
</dbReference>
<dbReference type="InterPro" id="IPR006214">
    <property type="entry name" value="Bax_inhibitor_1-related"/>
</dbReference>
<feature type="transmembrane region" description="Helical" evidence="6">
    <location>
        <begin position="124"/>
        <end position="146"/>
    </location>
</feature>
<organism evidence="7 8">
    <name type="scientific">Terribacillus saccharophilus</name>
    <dbReference type="NCBI Taxonomy" id="361277"/>
    <lineage>
        <taxon>Bacteria</taxon>
        <taxon>Bacillati</taxon>
        <taxon>Bacillota</taxon>
        <taxon>Bacilli</taxon>
        <taxon>Bacillales</taxon>
        <taxon>Bacillaceae</taxon>
        <taxon>Terribacillus</taxon>
    </lineage>
</organism>
<feature type="transmembrane region" description="Helical" evidence="6">
    <location>
        <begin position="152"/>
        <end position="171"/>
    </location>
</feature>
<dbReference type="CDD" id="cd10432">
    <property type="entry name" value="BI-1-like_bacterial"/>
    <property type="match status" value="1"/>
</dbReference>